<feature type="region of interest" description="Disordered" evidence="3">
    <location>
        <begin position="80"/>
        <end position="126"/>
    </location>
</feature>
<dbReference type="InterPro" id="IPR015943">
    <property type="entry name" value="WD40/YVTN_repeat-like_dom_sf"/>
</dbReference>
<dbReference type="EMBL" id="KN847982">
    <property type="protein sequence ID" value="KIR46907.1"/>
    <property type="molecule type" value="Genomic_DNA"/>
</dbReference>
<dbReference type="HOGENOM" id="CLU_254792_0_0_1"/>
<dbReference type="SUPFAM" id="SSF75011">
    <property type="entry name" value="3-carboxy-cis,cis-mucoante lactonizing enzyme"/>
    <property type="match status" value="1"/>
</dbReference>
<reference evidence="4" key="1">
    <citation type="submission" date="2015-01" db="EMBL/GenBank/DDBJ databases">
        <title>The Genome Sequence of Cryptococcus gattii CA1280.</title>
        <authorList>
            <consortium name="The Broad Institute Genomics Platform"/>
            <person name="Cuomo C."/>
            <person name="Litvintseva A."/>
            <person name="Chen Y."/>
            <person name="Heitman J."/>
            <person name="Sun S."/>
            <person name="Springer D."/>
            <person name="Dromer F."/>
            <person name="Young S."/>
            <person name="Zeng Q."/>
            <person name="Gargeya S."/>
            <person name="Abouelleil A."/>
            <person name="Alvarado L."/>
            <person name="Chapman S.B."/>
            <person name="Gainer-Dewar J."/>
            <person name="Goldberg J."/>
            <person name="Griggs A."/>
            <person name="Gujja S."/>
            <person name="Hansen M."/>
            <person name="Howarth C."/>
            <person name="Imamovic A."/>
            <person name="Larimer J."/>
            <person name="Murphy C."/>
            <person name="Naylor J."/>
            <person name="Pearson M."/>
            <person name="Priest M."/>
            <person name="Roberts A."/>
            <person name="Saif S."/>
            <person name="Shea T."/>
            <person name="Sykes S."/>
            <person name="Wortman J."/>
            <person name="Nusbaum C."/>
            <person name="Birren B."/>
        </authorList>
    </citation>
    <scope>NUCLEOTIDE SEQUENCE [LARGE SCALE GENOMIC DNA]</scope>
    <source>
        <strain evidence="4">CA1280</strain>
    </source>
</reference>
<feature type="compositionally biased region" description="Low complexity" evidence="3">
    <location>
        <begin position="509"/>
        <end position="520"/>
    </location>
</feature>
<dbReference type="SUPFAM" id="SSF50978">
    <property type="entry name" value="WD40 repeat-like"/>
    <property type="match status" value="1"/>
</dbReference>
<feature type="compositionally biased region" description="Polar residues" evidence="3">
    <location>
        <begin position="203"/>
        <end position="220"/>
    </location>
</feature>
<feature type="region of interest" description="Disordered" evidence="3">
    <location>
        <begin position="488"/>
        <end position="520"/>
    </location>
</feature>
<feature type="region of interest" description="Disordered" evidence="3">
    <location>
        <begin position="552"/>
        <end position="572"/>
    </location>
</feature>
<evidence type="ECO:0000256" key="2">
    <source>
        <dbReference type="SAM" id="Coils"/>
    </source>
</evidence>
<protein>
    <recommendedName>
        <fullName evidence="5">WD40 repeat-like protein</fullName>
    </recommendedName>
</protein>
<feature type="repeat" description="WD" evidence="1">
    <location>
        <begin position="1356"/>
        <end position="1390"/>
    </location>
</feature>
<dbReference type="InterPro" id="IPR036322">
    <property type="entry name" value="WD40_repeat_dom_sf"/>
</dbReference>
<evidence type="ECO:0008006" key="5">
    <source>
        <dbReference type="Google" id="ProtNLM"/>
    </source>
</evidence>
<feature type="compositionally biased region" description="Low complexity" evidence="3">
    <location>
        <begin position="82"/>
        <end position="122"/>
    </location>
</feature>
<name>A0A0D0TKB0_CRYGA</name>
<dbReference type="Gene3D" id="2.130.10.10">
    <property type="entry name" value="YVTN repeat-like/Quinoprotein amine dehydrogenase"/>
    <property type="match status" value="2"/>
</dbReference>
<proteinExistence type="predicted"/>
<dbReference type="SMART" id="SM00320">
    <property type="entry name" value="WD40"/>
    <property type="match status" value="3"/>
</dbReference>
<accession>A0A0D0TKB0</accession>
<dbReference type="Pfam" id="PF00400">
    <property type="entry name" value="WD40"/>
    <property type="match status" value="1"/>
</dbReference>
<evidence type="ECO:0000256" key="1">
    <source>
        <dbReference type="PROSITE-ProRule" id="PRU00221"/>
    </source>
</evidence>
<keyword evidence="1" id="KW-0853">WD repeat</keyword>
<dbReference type="InterPro" id="IPR049916">
    <property type="entry name" value="WDR72-like"/>
</dbReference>
<dbReference type="PANTHER" id="PTHR44099">
    <property type="entry name" value="RABCONNECTIN-3B, ISOFORM A"/>
    <property type="match status" value="1"/>
</dbReference>
<evidence type="ECO:0000256" key="3">
    <source>
        <dbReference type="SAM" id="MobiDB-lite"/>
    </source>
</evidence>
<sequence>MSPPPPPLTIPILLHPTLPSQASHALPLRPTHIAHWTAHSDHGQSAYTALAAQDNTIWVVADQPAPPLDDHDLLKEEKSTLIPSISTSSPISPRRSRPAPAQPRTPSQRPRATSTASTTGSSCQHRTCAFSPPLSAHQLPTATLSSATASAAPPDQHVHRSSISGRMELMEQLREHNGGRESAGIGTGLGIGRRGLTGVHGQAEQNSGTTSPKSAMSLSTDTTSTAGLFSFWQKGSQSDAEEKEREMEKIMQEINVEREMENERRESKKESEDLKVVEAAIERSPNPDQGYKITESHARSHGCEWGNKKIWRIVLRHVDRGKIVSLKVIEELGILCVLRDQGLLEIFSLTTLQCVDYLELEGPNSRHSQKEPSNGNITTVKLGQVWCWSGILLARKDTSYILVAHGLPWPCETPSPNGEVTRVMLLQFNQDQQPLLDPIAKLELPGEGAIGLCQDGDTNHLIHAIPTSLTSYPIIFPQYKATCPGSLQLQPRHSSSAFPSRSHTPNPESSDASSSLLRKSASSSRLLDSHQFQAHDKEHSFARFLARRTDWSKKKDEEHGNQPIIHPGLGEGKEVERDGYRHWTRIKLHENGEGVGWTDDGVDEFHCDGKSMWVKGTISWTERVSAREVVFSKNWASVVILHDDDMLAIYAPHDGEAPKKGSRLKFEQKFIDDGVNAICLTESGKLLLSNNNEVQTGDVDGPVTSFKTYLTVAEPPAEESGSFSHVVPYGLEDAFVADPQGNVCFRRLDSVIHQANTDPVTDNKPTIDRLDAAVTCMKLIRGPEENDKMYLVAGDEDGVVRIWTVDEFQFCGSWTLFAWPVSGFVLLDMPQAGPLRGTLLCVSQPGTVGIISLSEMEQLFLIPAARSPLRHIYLGNSDILLAYANGKARVWNTETQEFRRSTGLDAAEDMLQAGNWTRVDLTKRHTQIPLTACVVQPYAASQLGRLLNLDLRGLGRWLHSSKNNPHHSPLPALRSLLSILLTFGVNDKVDEICTRNLGVHKPEKPILIGYGNADTHEIAYAHGVEAWQMSERITGVRQLAIITVLRPFLDSPDLERWAAEVIAFYTASLPPNIIEPDLEFFASYYMDPSSDVHQAARLLFAARVGRLSGSEIDTVVRIRQHELPILQSEERKFSGSAANALTVLGGIAVQKYQCMRPTSLKALSESVALYLHEPNCDHISLAVELCSKGFTTWQSYVDPSDLLRRLFHLATNKEPPSMSTHSSTSIAAQARLAILLVASSNPPLFMSTLSMDILDAKSAESRSSIMKLCVFMARKKPAVLENGLPRIAEAVVKSLDPNVGKMRDDVWQAATVILNELVLAFSTIDFHSRTQRLAVGTHEGAVIMYDLKTASRLYVLEPHKAPVSAVCFSPDGRRLVTVSIEEGSVTVWKVGSSLSGFFNVGGPPRQGAEKGEPFKRIEFMRADDRPLDSTSALSDVQITWLGARQARVTIKETALTFET</sequence>
<feature type="region of interest" description="Disordered" evidence="3">
    <location>
        <begin position="198"/>
        <end position="220"/>
    </location>
</feature>
<dbReference type="InterPro" id="IPR001680">
    <property type="entry name" value="WD40_rpt"/>
</dbReference>
<evidence type="ECO:0000313" key="4">
    <source>
        <dbReference type="EMBL" id="KIR46907.1"/>
    </source>
</evidence>
<dbReference type="PROSITE" id="PS50082">
    <property type="entry name" value="WD_REPEATS_2"/>
    <property type="match status" value="1"/>
</dbReference>
<dbReference type="PANTHER" id="PTHR44099:SF4">
    <property type="entry name" value="RABCONNECTIN-3B, ISOFORM A"/>
    <property type="match status" value="1"/>
</dbReference>
<dbReference type="GO" id="GO:0005737">
    <property type="term" value="C:cytoplasm"/>
    <property type="evidence" value="ECO:0007669"/>
    <property type="project" value="TreeGrafter"/>
</dbReference>
<feature type="compositionally biased region" description="Polar residues" evidence="3">
    <location>
        <begin position="488"/>
        <end position="508"/>
    </location>
</feature>
<organism evidence="4">
    <name type="scientific">Cryptococcus bacillisporus CA1280</name>
    <dbReference type="NCBI Taxonomy" id="1296109"/>
    <lineage>
        <taxon>Eukaryota</taxon>
        <taxon>Fungi</taxon>
        <taxon>Dikarya</taxon>
        <taxon>Basidiomycota</taxon>
        <taxon>Agaricomycotina</taxon>
        <taxon>Tremellomycetes</taxon>
        <taxon>Tremellales</taxon>
        <taxon>Cryptococcaceae</taxon>
        <taxon>Cryptococcus</taxon>
        <taxon>Cryptococcus gattii species complex</taxon>
    </lineage>
</organism>
<feature type="coiled-coil region" evidence="2">
    <location>
        <begin position="233"/>
        <end position="280"/>
    </location>
</feature>
<dbReference type="OrthoDB" id="338622at2759"/>
<keyword evidence="2" id="KW-0175">Coiled coil</keyword>
<gene>
    <name evidence="4" type="ORF">I312_03800</name>
</gene>